<evidence type="ECO:0000313" key="3">
    <source>
        <dbReference type="Proteomes" id="UP001172673"/>
    </source>
</evidence>
<dbReference type="Pfam" id="PF25156">
    <property type="entry name" value="PNGase_A_C"/>
    <property type="match status" value="1"/>
</dbReference>
<reference evidence="2" key="1">
    <citation type="submission" date="2022-10" db="EMBL/GenBank/DDBJ databases">
        <title>Culturing micro-colonial fungi from biological soil crusts in the Mojave desert and describing Neophaeococcomyces mojavensis, and introducing the new genera and species Taxawa tesnikishii.</title>
        <authorList>
            <person name="Kurbessoian T."/>
            <person name="Stajich J.E."/>
        </authorList>
    </citation>
    <scope>NUCLEOTIDE SEQUENCE</scope>
    <source>
        <strain evidence="2">TK_41</strain>
    </source>
</reference>
<comment type="caution">
    <text evidence="2">The sequence shown here is derived from an EMBL/GenBank/DDBJ whole genome shotgun (WGS) entry which is preliminary data.</text>
</comment>
<dbReference type="EMBL" id="JAPDRK010000020">
    <property type="protein sequence ID" value="KAJ9604012.1"/>
    <property type="molecule type" value="Genomic_DNA"/>
</dbReference>
<feature type="domain" description="Peptide N-acetyl-beta-D-glucosaminyl asparaginase amidase A N-terminal" evidence="1">
    <location>
        <begin position="50"/>
        <end position="367"/>
    </location>
</feature>
<proteinExistence type="predicted"/>
<gene>
    <name evidence="2" type="ORF">H2200_011534</name>
</gene>
<dbReference type="InterPro" id="IPR056948">
    <property type="entry name" value="PNGaseA_N"/>
</dbReference>
<evidence type="ECO:0000313" key="2">
    <source>
        <dbReference type="EMBL" id="KAJ9604012.1"/>
    </source>
</evidence>
<protein>
    <recommendedName>
        <fullName evidence="1">Peptide N-acetyl-beta-D-glucosaminyl asparaginase amidase A N-terminal domain-containing protein</fullName>
    </recommendedName>
</protein>
<dbReference type="PANTHER" id="PTHR31104">
    <property type="entry name" value="PEPTIDE-N4-(N-ACETYL-BETA-GLUCOSAMINYL)ASPARAGINE AMIDASE A PROTEIN"/>
    <property type="match status" value="1"/>
</dbReference>
<sequence length="614" mass="67601">MRVLEPAVVAAATSVLRVFQVSTPVLAPPNLPQAVPMLSSNEESSTTSVQGQSCNITQTLMMHSFGNSYGHPFVGYYDPPQCSFNHITLNLTVEATGRQFDRLAVAYLGDVEFWRTSTAEPTSDGIVWTHIKDVSHLLSLFSQPQELTFDLGNLVNDKYTSPFNATLQATFFEAADTVRRADLVLPIPARRMELQDKDSGEHLQANVGDSIVLPQNIERAIFTISASGQMDEEFWYSNVFSSHVRTFGSDPMPGQSAFREVQLLIDDNLAGVAWPFPIVFTGGIVPGLWRPIVGIDTFDIREDEIDITPWLPLLCDGKSHSFQIRVVGINDDGHDHGHISDIVGNYWVVTGKIFLWLDHDGSVTSGTYPASFTPSPSLVLFNSIGTSPNGTNQTLTNVVDATRDLTVSSQVKTSKGKKTSLWQQTLSYSNWNDLYDFGVTQVVAQHTSGSATSSEGYSRSFSYPLFVNSTTIQNKAADSLFISATVNRGLEIETVGQSVFSSDLKLFDNSYTHGSRTARPRGPDMGTRLITTQNGSAIYFRHGNVSFSPATTQQDLVLSHIVPGDSKAGSTKQHDLYRRHVLAVNDTLVEDQETYNAELSQQHHNLRQYELGSV</sequence>
<accession>A0AA39CDB5</accession>
<name>A0AA39CDB5_9EURO</name>
<dbReference type="InterPro" id="IPR021102">
    <property type="entry name" value="PNGase_A"/>
</dbReference>
<organism evidence="2 3">
    <name type="scientific">Cladophialophora chaetospira</name>
    <dbReference type="NCBI Taxonomy" id="386627"/>
    <lineage>
        <taxon>Eukaryota</taxon>
        <taxon>Fungi</taxon>
        <taxon>Dikarya</taxon>
        <taxon>Ascomycota</taxon>
        <taxon>Pezizomycotina</taxon>
        <taxon>Eurotiomycetes</taxon>
        <taxon>Chaetothyriomycetidae</taxon>
        <taxon>Chaetothyriales</taxon>
        <taxon>Herpotrichiellaceae</taxon>
        <taxon>Cladophialophora</taxon>
    </lineage>
</organism>
<keyword evidence="3" id="KW-1185">Reference proteome</keyword>
<dbReference type="Proteomes" id="UP001172673">
    <property type="component" value="Unassembled WGS sequence"/>
</dbReference>
<dbReference type="Pfam" id="PF12222">
    <property type="entry name" value="PNGaseA"/>
    <property type="match status" value="1"/>
</dbReference>
<dbReference type="AlphaFoldDB" id="A0AA39CDB5"/>
<evidence type="ECO:0000259" key="1">
    <source>
        <dbReference type="Pfam" id="PF12222"/>
    </source>
</evidence>